<accession>A0A4C1XY23</accession>
<evidence type="ECO:0000313" key="3">
    <source>
        <dbReference type="Proteomes" id="UP000299102"/>
    </source>
</evidence>
<dbReference type="EMBL" id="BGZK01000999">
    <property type="protein sequence ID" value="GBP68043.1"/>
    <property type="molecule type" value="Genomic_DNA"/>
</dbReference>
<comment type="caution">
    <text evidence="2">The sequence shown here is derived from an EMBL/GenBank/DDBJ whole genome shotgun (WGS) entry which is preliminary data.</text>
</comment>
<organism evidence="2 3">
    <name type="scientific">Eumeta variegata</name>
    <name type="common">Bagworm moth</name>
    <name type="synonym">Eumeta japonica</name>
    <dbReference type="NCBI Taxonomy" id="151549"/>
    <lineage>
        <taxon>Eukaryota</taxon>
        <taxon>Metazoa</taxon>
        <taxon>Ecdysozoa</taxon>
        <taxon>Arthropoda</taxon>
        <taxon>Hexapoda</taxon>
        <taxon>Insecta</taxon>
        <taxon>Pterygota</taxon>
        <taxon>Neoptera</taxon>
        <taxon>Endopterygota</taxon>
        <taxon>Lepidoptera</taxon>
        <taxon>Glossata</taxon>
        <taxon>Ditrysia</taxon>
        <taxon>Tineoidea</taxon>
        <taxon>Psychidae</taxon>
        <taxon>Oiketicinae</taxon>
        <taxon>Eumeta</taxon>
    </lineage>
</organism>
<dbReference type="AlphaFoldDB" id="A0A4C1XY23"/>
<proteinExistence type="predicted"/>
<evidence type="ECO:0000256" key="1">
    <source>
        <dbReference type="SAM" id="MobiDB-lite"/>
    </source>
</evidence>
<sequence>MRDARPPRPSARPAPPPASTNRMIEPQAIHTRSYSDATKFWILNCERTATGRRSLRTNRPEPEVTGVSHPALVPNSLVEELMYGYVVWLFYEFKIHDQSNSGVTPKWMARGAGRPRRRPLATPCLDRQFLPWPTTLILYYKAEATPCFSPRPKPAFPY</sequence>
<protein>
    <submittedName>
        <fullName evidence="2">Uncharacterized protein</fullName>
    </submittedName>
</protein>
<feature type="compositionally biased region" description="Pro residues" evidence="1">
    <location>
        <begin position="7"/>
        <end position="18"/>
    </location>
</feature>
<keyword evidence="3" id="KW-1185">Reference proteome</keyword>
<feature type="region of interest" description="Disordered" evidence="1">
    <location>
        <begin position="1"/>
        <end position="23"/>
    </location>
</feature>
<dbReference type="Proteomes" id="UP000299102">
    <property type="component" value="Unassembled WGS sequence"/>
</dbReference>
<evidence type="ECO:0000313" key="2">
    <source>
        <dbReference type="EMBL" id="GBP68043.1"/>
    </source>
</evidence>
<gene>
    <name evidence="2" type="ORF">EVAR_104003_1</name>
</gene>
<reference evidence="2 3" key="1">
    <citation type="journal article" date="2019" name="Commun. Biol.">
        <title>The bagworm genome reveals a unique fibroin gene that provides high tensile strength.</title>
        <authorList>
            <person name="Kono N."/>
            <person name="Nakamura H."/>
            <person name="Ohtoshi R."/>
            <person name="Tomita M."/>
            <person name="Numata K."/>
            <person name="Arakawa K."/>
        </authorList>
    </citation>
    <scope>NUCLEOTIDE SEQUENCE [LARGE SCALE GENOMIC DNA]</scope>
</reference>
<name>A0A4C1XY23_EUMVA</name>